<accession>A0AAP0MUT6</accession>
<gene>
    <name evidence="1" type="ORF">WN944_010786</name>
</gene>
<proteinExistence type="predicted"/>
<reference evidence="1 2" key="1">
    <citation type="submission" date="2024-05" db="EMBL/GenBank/DDBJ databases">
        <title>Haplotype-resolved chromosome-level genome assembly of Huyou (Citrus changshanensis).</title>
        <authorList>
            <person name="Miao C."/>
            <person name="Chen W."/>
            <person name="Wu Y."/>
            <person name="Wang L."/>
            <person name="Zhao S."/>
            <person name="Grierson D."/>
            <person name="Xu C."/>
            <person name="Chen K."/>
        </authorList>
    </citation>
    <scope>NUCLEOTIDE SEQUENCE [LARGE SCALE GENOMIC DNA]</scope>
    <source>
        <strain evidence="1">01-14</strain>
        <tissue evidence="1">Leaf</tissue>
    </source>
</reference>
<dbReference type="Proteomes" id="UP001428341">
    <property type="component" value="Unassembled WGS sequence"/>
</dbReference>
<name>A0AAP0MUT6_9ROSI</name>
<comment type="caution">
    <text evidence="1">The sequence shown here is derived from an EMBL/GenBank/DDBJ whole genome shotgun (WGS) entry which is preliminary data.</text>
</comment>
<sequence length="357" mass="39427">MQIDFYTIPNQRILDSSHLLIFANLHRWNLVPTAAAAAAHPSRTFTAGISSSLLLLLLPILHEPSPLESRPRCCCCCCSSFTSLHRWNLVPAAAVLLLLILHESDLPPLLIADSRPRSHCHLLSTVAAVTVLPCCHLTAVVSCCWELELLPTSKEGTVTGAIGFNQFPRFFFDSNSEKTMQFVNIIHRPHRLLYRCRRVWPAKINNVDVVHVEAFQGSFGALDDVFSGEAFIVGALAAPKDLGGNDDVGSLPPELANGLAHDLFRAAVGVDLGIVEEVDAVVAGALQERLRLRHVQLVPEADSRSVRELAHSGPRFLNQYFLGPDFRIRVSAEREGGIDFGRRGKEEANFKVFNLYR</sequence>
<protein>
    <submittedName>
        <fullName evidence="1">Uncharacterized protein</fullName>
    </submittedName>
</protein>
<organism evidence="1 2">
    <name type="scientific">Citrus x changshan-huyou</name>
    <dbReference type="NCBI Taxonomy" id="2935761"/>
    <lineage>
        <taxon>Eukaryota</taxon>
        <taxon>Viridiplantae</taxon>
        <taxon>Streptophyta</taxon>
        <taxon>Embryophyta</taxon>
        <taxon>Tracheophyta</taxon>
        <taxon>Spermatophyta</taxon>
        <taxon>Magnoliopsida</taxon>
        <taxon>eudicotyledons</taxon>
        <taxon>Gunneridae</taxon>
        <taxon>Pentapetalae</taxon>
        <taxon>rosids</taxon>
        <taxon>malvids</taxon>
        <taxon>Sapindales</taxon>
        <taxon>Rutaceae</taxon>
        <taxon>Aurantioideae</taxon>
        <taxon>Citrus</taxon>
    </lineage>
</organism>
<evidence type="ECO:0000313" key="2">
    <source>
        <dbReference type="Proteomes" id="UP001428341"/>
    </source>
</evidence>
<dbReference type="EMBL" id="JBCGBO010000002">
    <property type="protein sequence ID" value="KAK9222351.1"/>
    <property type="molecule type" value="Genomic_DNA"/>
</dbReference>
<keyword evidence="2" id="KW-1185">Reference proteome</keyword>
<dbReference type="AlphaFoldDB" id="A0AAP0MUT6"/>
<evidence type="ECO:0000313" key="1">
    <source>
        <dbReference type="EMBL" id="KAK9222351.1"/>
    </source>
</evidence>